<dbReference type="PANTHER" id="PTHR11505">
    <property type="entry name" value="L1 TRANSPOSABLE ELEMENT-RELATED"/>
    <property type="match status" value="1"/>
</dbReference>
<dbReference type="Ensembl" id="ENSLLET00000030796.1">
    <property type="protein sequence ID" value="ENSLLEP00000029652.1"/>
    <property type="gene ID" value="ENSLLEG00000018813.1"/>
</dbReference>
<feature type="region of interest" description="Disordered" evidence="1">
    <location>
        <begin position="113"/>
        <end position="150"/>
    </location>
</feature>
<dbReference type="Gene3D" id="3.30.70.1820">
    <property type="entry name" value="L1 transposable element, RRM domain"/>
    <property type="match status" value="1"/>
</dbReference>
<dbReference type="GeneTree" id="ENSGT01010000228628"/>
<accession>A0A8C5WD78</accession>
<reference evidence="2" key="1">
    <citation type="submission" date="2025-08" db="UniProtKB">
        <authorList>
            <consortium name="Ensembl"/>
        </authorList>
    </citation>
    <scope>IDENTIFICATION</scope>
</reference>
<feature type="region of interest" description="Disordered" evidence="1">
    <location>
        <begin position="327"/>
        <end position="359"/>
    </location>
</feature>
<name>A0A8C5WD78_9ANUR</name>
<feature type="region of interest" description="Disordered" evidence="1">
    <location>
        <begin position="1"/>
        <end position="64"/>
    </location>
</feature>
<dbReference type="Proteomes" id="UP000694569">
    <property type="component" value="Unplaced"/>
</dbReference>
<evidence type="ECO:0000313" key="2">
    <source>
        <dbReference type="Ensembl" id="ENSLLEP00000029652.1"/>
    </source>
</evidence>
<evidence type="ECO:0000313" key="3">
    <source>
        <dbReference type="Proteomes" id="UP000694569"/>
    </source>
</evidence>
<dbReference type="OrthoDB" id="8933861at2759"/>
<feature type="compositionally biased region" description="Polar residues" evidence="1">
    <location>
        <begin position="350"/>
        <end position="359"/>
    </location>
</feature>
<keyword evidence="3" id="KW-1185">Reference proteome</keyword>
<organism evidence="2 3">
    <name type="scientific">Leptobrachium leishanense</name>
    <name type="common">Leishan spiny toad</name>
    <dbReference type="NCBI Taxonomy" id="445787"/>
    <lineage>
        <taxon>Eukaryota</taxon>
        <taxon>Metazoa</taxon>
        <taxon>Chordata</taxon>
        <taxon>Craniata</taxon>
        <taxon>Vertebrata</taxon>
        <taxon>Euteleostomi</taxon>
        <taxon>Amphibia</taxon>
        <taxon>Batrachia</taxon>
        <taxon>Anura</taxon>
        <taxon>Pelobatoidea</taxon>
        <taxon>Megophryidae</taxon>
        <taxon>Leptobrachium</taxon>
    </lineage>
</organism>
<proteinExistence type="predicted"/>
<sequence length="359" mass="40182">MVKGKKAPQTPGTATARPDSPAPGIRQYFAPQHEEDGAQTPPKMAPTLTCGPPSPTPSSTGAWDAPEDIRQLLRSLPTKDDLTAATTSLRQSLAADIERLRGDLGGLQRRVEQVEKGQRESSDQAEATMGRTAQHHHLLTSLTRHVEDLENRGRRQNIRVRGLPEGEKTAEELHHALLRLFNKILGRPPDTPIDIERFHRALRPRGPPEAPPRDVICYLLHFSLKEDIMRLARDTPRLALDGAPISLFNDVSQLTLQSRRALRPLTLALQQEGLQYRWLHPFGLQIRTQQGPVTVRSGEDLDGILRTLRLPDDVQITWPDPLTVYTTELLPPQRPARRRRPRGSRPSTRGNTPSSSQEL</sequence>
<protein>
    <submittedName>
        <fullName evidence="2">Uncharacterized protein</fullName>
    </submittedName>
</protein>
<dbReference type="AlphaFoldDB" id="A0A8C5WD78"/>
<feature type="compositionally biased region" description="Basic and acidic residues" evidence="1">
    <location>
        <begin position="113"/>
        <end position="122"/>
    </location>
</feature>
<evidence type="ECO:0000256" key="1">
    <source>
        <dbReference type="SAM" id="MobiDB-lite"/>
    </source>
</evidence>
<dbReference type="InterPro" id="IPR004244">
    <property type="entry name" value="Transposase_22"/>
</dbReference>
<reference evidence="2" key="2">
    <citation type="submission" date="2025-09" db="UniProtKB">
        <authorList>
            <consortium name="Ensembl"/>
        </authorList>
    </citation>
    <scope>IDENTIFICATION</scope>
</reference>